<dbReference type="InterPro" id="IPR001054">
    <property type="entry name" value="A/G_cyclase"/>
</dbReference>
<gene>
    <name evidence="2" type="ORF">DSCO28_46570</name>
</gene>
<dbReference type="EMBL" id="AP021876">
    <property type="protein sequence ID" value="BBO84091.1"/>
    <property type="molecule type" value="Genomic_DNA"/>
</dbReference>
<dbReference type="GO" id="GO:0009190">
    <property type="term" value="P:cyclic nucleotide biosynthetic process"/>
    <property type="evidence" value="ECO:0007669"/>
    <property type="project" value="InterPro"/>
</dbReference>
<organism evidence="2 3">
    <name type="scientific">Desulfosarcina ovata subsp. sediminis</name>
    <dbReference type="NCBI Taxonomy" id="885957"/>
    <lineage>
        <taxon>Bacteria</taxon>
        <taxon>Pseudomonadati</taxon>
        <taxon>Thermodesulfobacteriota</taxon>
        <taxon>Desulfobacteria</taxon>
        <taxon>Desulfobacterales</taxon>
        <taxon>Desulfosarcinaceae</taxon>
        <taxon>Desulfosarcina</taxon>
    </lineage>
</organism>
<sequence length="790" mass="92312">MIFDFFKYQPRLPGLNDFPLAAYSTDFSLDRLVLGVDNIRCDVRLSPTFCNTTAKLAALLIERETGIWTRPEKVRLSALAKEQENFRHLYGQIMTDAVNKARAAKEMQVDFLAQIAILSMLHEEIRRQYDLLISYCKNTIRKTDLAHQEDPKLGLKLKDDLAHVLAIREPVQQKVGLELCDYFKEIRETDIREMREAVFGQDLPFLFDLLSNPIVHRDNPFNDYFMIEEYDLCLGRRVDDPDRYEVLLSVLRSIFAFLDMEETAAVHWSLDRRRREISAAELPEDKEARKFQLQKIDQWIRHPGNIDLLLNQDLTKTQLKTLKREQADKQTIGNHRLRLKHQRLLTGYFFQQFSRTGLMERITASYEMQPMYRDYCPPLIPQQVLQYLIAPKSRKLIRSRLKRLKKLYGKTFRLWPLNRKVVQMERMGTRRKKAYLVRFLRAFFRYHRDYCCFNVYRRASERINLVTDKKILTLSKANRTLYEFLLPHEQEMGEKPIINHTIIKADLRGSTDITHQMNARGLNPASYFSLNFFDPITDILAEYDAHKVFIEGDAIILAIFEREDTPSGWYSVARACGMALNMLMIINRYNKKSQAHQLPILELGIGICHRADSPTFLFDGDNRIMISPAINLADRLSGCHKSVRRIIRKNISPFNLFVFQSVTDEEMKQTADDILLRYNINGIELNEAGFRKLSQEIDLKPYYGDIPDLGLEKVRLYTGKFPTKTGRYQRLVLREAEVPSVNPKDLSQLNLTHRKYYEVCTSPNLYKLTQKIFGGKTSTRKKDIAASVAQ</sequence>
<dbReference type="KEGG" id="dov:DSCO28_46570"/>
<evidence type="ECO:0000313" key="3">
    <source>
        <dbReference type="Proteomes" id="UP000425960"/>
    </source>
</evidence>
<evidence type="ECO:0000313" key="2">
    <source>
        <dbReference type="EMBL" id="BBO84091.1"/>
    </source>
</evidence>
<dbReference type="Gene3D" id="3.30.70.1230">
    <property type="entry name" value="Nucleotide cyclase"/>
    <property type="match status" value="1"/>
</dbReference>
<dbReference type="Proteomes" id="UP000425960">
    <property type="component" value="Chromosome"/>
</dbReference>
<dbReference type="AlphaFoldDB" id="A0A5K7ZV96"/>
<accession>A0A5K7ZV96</accession>
<dbReference type="SUPFAM" id="SSF55073">
    <property type="entry name" value="Nucleotide cyclase"/>
    <property type="match status" value="1"/>
</dbReference>
<feature type="domain" description="Guanylate cyclase" evidence="1">
    <location>
        <begin position="501"/>
        <end position="637"/>
    </location>
</feature>
<dbReference type="GO" id="GO:0004016">
    <property type="term" value="F:adenylate cyclase activity"/>
    <property type="evidence" value="ECO:0007669"/>
    <property type="project" value="UniProtKB-ARBA"/>
</dbReference>
<dbReference type="RefSeq" id="WP_155324119.1">
    <property type="nucleotide sequence ID" value="NZ_AP021876.1"/>
</dbReference>
<proteinExistence type="predicted"/>
<dbReference type="InterPro" id="IPR029787">
    <property type="entry name" value="Nucleotide_cyclase"/>
</dbReference>
<evidence type="ECO:0000259" key="1">
    <source>
        <dbReference type="PROSITE" id="PS50125"/>
    </source>
</evidence>
<protein>
    <recommendedName>
        <fullName evidence="1">Guanylate cyclase domain-containing protein</fullName>
    </recommendedName>
</protein>
<name>A0A5K7ZV96_9BACT</name>
<dbReference type="PROSITE" id="PS50125">
    <property type="entry name" value="GUANYLATE_CYCLASE_2"/>
    <property type="match status" value="1"/>
</dbReference>
<reference evidence="2 3" key="1">
    <citation type="submission" date="2019-11" db="EMBL/GenBank/DDBJ databases">
        <title>Comparative genomics of hydrocarbon-degrading Desulfosarcina strains.</title>
        <authorList>
            <person name="Watanabe M."/>
            <person name="Kojima H."/>
            <person name="Fukui M."/>
        </authorList>
    </citation>
    <scope>NUCLEOTIDE SEQUENCE [LARGE SCALE GENOMIC DNA]</scope>
    <source>
        <strain evidence="2 3">28bB2T</strain>
    </source>
</reference>
<dbReference type="GO" id="GO:0035556">
    <property type="term" value="P:intracellular signal transduction"/>
    <property type="evidence" value="ECO:0007669"/>
    <property type="project" value="InterPro"/>
</dbReference>